<sequence>MTTNTNIHDDESDAIRTDRSRDAEYFRLNSECMRECGVGAALTLAAFYRIAGRGKFFRTLSVIMKRTRFSDSSTKRHMKVLEDCGWIENFGRQRRRTPTRAITDRVLDGANDWAMVLPEWVLDLDLKESELALISISFHRVRGMSNSENGDLGAWLCIDASAEFTWSTKWVASLTGLSPKSIRSARASLVARGMIEDSDQPRGKIVVVPRTPDDCDDEHDEIQLFSSSEFPGHADFQPGKSATWLGEIRDSARENLTLGLGKSDTRSECKDPRIRKTCESKDPLNQRGVFTPDAFLRDPESRLAPVKKKSHKSPVERHRIGME</sequence>
<proteinExistence type="predicted"/>
<evidence type="ECO:0000313" key="3">
    <source>
        <dbReference type="Proteomes" id="UP000319004"/>
    </source>
</evidence>
<evidence type="ECO:0000256" key="1">
    <source>
        <dbReference type="SAM" id="MobiDB-lite"/>
    </source>
</evidence>
<dbReference type="SUPFAM" id="SSF46785">
    <property type="entry name" value="Winged helix' DNA-binding domain"/>
    <property type="match status" value="1"/>
</dbReference>
<dbReference type="OrthoDB" id="10000559at2"/>
<evidence type="ECO:0000313" key="2">
    <source>
        <dbReference type="EMBL" id="QDV43419.1"/>
    </source>
</evidence>
<dbReference type="Proteomes" id="UP000319004">
    <property type="component" value="Chromosome"/>
</dbReference>
<dbReference type="AlphaFoldDB" id="A0A518HRE5"/>
<dbReference type="KEGG" id="snep:Enr13x_32750"/>
<dbReference type="RefSeq" id="WP_145387564.1">
    <property type="nucleotide sequence ID" value="NZ_CP037423.1"/>
</dbReference>
<organism evidence="2 3">
    <name type="scientific">Stieleria neptunia</name>
    <dbReference type="NCBI Taxonomy" id="2527979"/>
    <lineage>
        <taxon>Bacteria</taxon>
        <taxon>Pseudomonadati</taxon>
        <taxon>Planctomycetota</taxon>
        <taxon>Planctomycetia</taxon>
        <taxon>Pirellulales</taxon>
        <taxon>Pirellulaceae</taxon>
        <taxon>Stieleria</taxon>
    </lineage>
</organism>
<feature type="region of interest" description="Disordered" evidence="1">
    <location>
        <begin position="298"/>
        <end position="323"/>
    </location>
</feature>
<protein>
    <submittedName>
        <fullName evidence="2">Uncharacterized protein</fullName>
    </submittedName>
</protein>
<accession>A0A518HRE5</accession>
<dbReference type="EMBL" id="CP037423">
    <property type="protein sequence ID" value="QDV43419.1"/>
    <property type="molecule type" value="Genomic_DNA"/>
</dbReference>
<reference evidence="2 3" key="1">
    <citation type="submission" date="2019-03" db="EMBL/GenBank/DDBJ databases">
        <title>Deep-cultivation of Planctomycetes and their phenomic and genomic characterization uncovers novel biology.</title>
        <authorList>
            <person name="Wiegand S."/>
            <person name="Jogler M."/>
            <person name="Boedeker C."/>
            <person name="Pinto D."/>
            <person name="Vollmers J."/>
            <person name="Rivas-Marin E."/>
            <person name="Kohn T."/>
            <person name="Peeters S.H."/>
            <person name="Heuer A."/>
            <person name="Rast P."/>
            <person name="Oberbeckmann S."/>
            <person name="Bunk B."/>
            <person name="Jeske O."/>
            <person name="Meyerdierks A."/>
            <person name="Storesund J.E."/>
            <person name="Kallscheuer N."/>
            <person name="Luecker S."/>
            <person name="Lage O.M."/>
            <person name="Pohl T."/>
            <person name="Merkel B.J."/>
            <person name="Hornburger P."/>
            <person name="Mueller R.-W."/>
            <person name="Bruemmer F."/>
            <person name="Labrenz M."/>
            <person name="Spormann A.M."/>
            <person name="Op den Camp H."/>
            <person name="Overmann J."/>
            <person name="Amann R."/>
            <person name="Jetten M.S.M."/>
            <person name="Mascher T."/>
            <person name="Medema M.H."/>
            <person name="Devos D.P."/>
            <person name="Kaster A.-K."/>
            <person name="Ovreas L."/>
            <person name="Rohde M."/>
            <person name="Galperin M.Y."/>
            <person name="Jogler C."/>
        </authorList>
    </citation>
    <scope>NUCLEOTIDE SEQUENCE [LARGE SCALE GENOMIC DNA]</scope>
    <source>
        <strain evidence="2 3">Enr13</strain>
    </source>
</reference>
<dbReference type="InterPro" id="IPR036390">
    <property type="entry name" value="WH_DNA-bd_sf"/>
</dbReference>
<keyword evidence="3" id="KW-1185">Reference proteome</keyword>
<name>A0A518HRE5_9BACT</name>
<feature type="compositionally biased region" description="Basic and acidic residues" evidence="1">
    <location>
        <begin position="313"/>
        <end position="323"/>
    </location>
</feature>
<gene>
    <name evidence="2" type="ORF">Enr13x_32750</name>
</gene>